<organism evidence="1 2">
    <name type="scientific">Rhododendron molle</name>
    <name type="common">Chinese azalea</name>
    <name type="synonym">Azalea mollis</name>
    <dbReference type="NCBI Taxonomy" id="49168"/>
    <lineage>
        <taxon>Eukaryota</taxon>
        <taxon>Viridiplantae</taxon>
        <taxon>Streptophyta</taxon>
        <taxon>Embryophyta</taxon>
        <taxon>Tracheophyta</taxon>
        <taxon>Spermatophyta</taxon>
        <taxon>Magnoliopsida</taxon>
        <taxon>eudicotyledons</taxon>
        <taxon>Gunneridae</taxon>
        <taxon>Pentapetalae</taxon>
        <taxon>asterids</taxon>
        <taxon>Ericales</taxon>
        <taxon>Ericaceae</taxon>
        <taxon>Ericoideae</taxon>
        <taxon>Rhodoreae</taxon>
        <taxon>Rhododendron</taxon>
    </lineage>
</organism>
<keyword evidence="2" id="KW-1185">Reference proteome</keyword>
<sequence>MNIYKTKYSLISEAKQHGFVNPLGFCCGHHKDSNLKCWDDAVVNGPKVHGASCSNPSEYISWDEIHYIEAANYWTSNQILDGSLSHLH</sequence>
<comment type="caution">
    <text evidence="1">The sequence shown here is derived from an EMBL/GenBank/DDBJ whole genome shotgun (WGS) entry which is preliminary data.</text>
</comment>
<reference evidence="1" key="1">
    <citation type="submission" date="2022-02" db="EMBL/GenBank/DDBJ databases">
        <title>Plant Genome Project.</title>
        <authorList>
            <person name="Zhang R.-G."/>
        </authorList>
    </citation>
    <scope>NUCLEOTIDE SEQUENCE</scope>
    <source>
        <strain evidence="1">AT1</strain>
    </source>
</reference>
<gene>
    <name evidence="1" type="ORF">RHMOL_Rhmol05G0178400</name>
</gene>
<proteinExistence type="predicted"/>
<dbReference type="Proteomes" id="UP001062846">
    <property type="component" value="Chromosome 5"/>
</dbReference>
<evidence type="ECO:0000313" key="2">
    <source>
        <dbReference type="Proteomes" id="UP001062846"/>
    </source>
</evidence>
<dbReference type="EMBL" id="CM046392">
    <property type="protein sequence ID" value="KAI8555507.1"/>
    <property type="molecule type" value="Genomic_DNA"/>
</dbReference>
<protein>
    <submittedName>
        <fullName evidence="1">Uncharacterized protein</fullName>
    </submittedName>
</protein>
<name>A0ACC0NSJ8_RHOML</name>
<evidence type="ECO:0000313" key="1">
    <source>
        <dbReference type="EMBL" id="KAI8555507.1"/>
    </source>
</evidence>
<accession>A0ACC0NSJ8</accession>